<dbReference type="OrthoDB" id="6595657at2759"/>
<sequence length="90" mass="10794">MSADQPNQHHNYQQFTDRKKLKDLPFYRRYPRTFIVTGSTIGFLILFSKGFYDIFKPNTAEDIKRKLVIEKIKQLNLQKELESRRARTSE</sequence>
<evidence type="ECO:0000313" key="3">
    <source>
        <dbReference type="Proteomes" id="UP000478052"/>
    </source>
</evidence>
<feature type="transmembrane region" description="Helical" evidence="1">
    <location>
        <begin position="34"/>
        <end position="55"/>
    </location>
</feature>
<evidence type="ECO:0000313" key="2">
    <source>
        <dbReference type="EMBL" id="KAF0771862.1"/>
    </source>
</evidence>
<accession>A0A6G0ZM78</accession>
<organism evidence="2 3">
    <name type="scientific">Aphis craccivora</name>
    <name type="common">Cowpea aphid</name>
    <dbReference type="NCBI Taxonomy" id="307492"/>
    <lineage>
        <taxon>Eukaryota</taxon>
        <taxon>Metazoa</taxon>
        <taxon>Ecdysozoa</taxon>
        <taxon>Arthropoda</taxon>
        <taxon>Hexapoda</taxon>
        <taxon>Insecta</taxon>
        <taxon>Pterygota</taxon>
        <taxon>Neoptera</taxon>
        <taxon>Paraneoptera</taxon>
        <taxon>Hemiptera</taxon>
        <taxon>Sternorrhyncha</taxon>
        <taxon>Aphidomorpha</taxon>
        <taxon>Aphidoidea</taxon>
        <taxon>Aphididae</taxon>
        <taxon>Aphidini</taxon>
        <taxon>Aphis</taxon>
        <taxon>Aphis</taxon>
    </lineage>
</organism>
<keyword evidence="3" id="KW-1185">Reference proteome</keyword>
<evidence type="ECO:0000256" key="1">
    <source>
        <dbReference type="SAM" id="Phobius"/>
    </source>
</evidence>
<comment type="caution">
    <text evidence="2">The sequence shown here is derived from an EMBL/GenBank/DDBJ whole genome shotgun (WGS) entry which is preliminary data.</text>
</comment>
<keyword evidence="1" id="KW-0472">Membrane</keyword>
<dbReference type="Proteomes" id="UP000478052">
    <property type="component" value="Unassembled WGS sequence"/>
</dbReference>
<keyword evidence="1" id="KW-0812">Transmembrane</keyword>
<dbReference type="EMBL" id="VUJU01000243">
    <property type="protein sequence ID" value="KAF0771862.1"/>
    <property type="molecule type" value="Genomic_DNA"/>
</dbReference>
<name>A0A6G0ZM78_APHCR</name>
<gene>
    <name evidence="2" type="ORF">FWK35_00006011</name>
</gene>
<keyword evidence="1" id="KW-1133">Transmembrane helix</keyword>
<protein>
    <submittedName>
        <fullName evidence="2">Uncharacterized protein</fullName>
    </submittedName>
</protein>
<proteinExistence type="predicted"/>
<dbReference type="AlphaFoldDB" id="A0A6G0ZM78"/>
<reference evidence="2 3" key="1">
    <citation type="submission" date="2019-08" db="EMBL/GenBank/DDBJ databases">
        <title>Whole genome of Aphis craccivora.</title>
        <authorList>
            <person name="Voronova N.V."/>
            <person name="Shulinski R.S."/>
            <person name="Bandarenka Y.V."/>
            <person name="Zhorov D.G."/>
            <person name="Warner D."/>
        </authorList>
    </citation>
    <scope>NUCLEOTIDE SEQUENCE [LARGE SCALE GENOMIC DNA]</scope>
    <source>
        <strain evidence="2">180601</strain>
        <tissue evidence="2">Whole Body</tissue>
    </source>
</reference>